<reference evidence="1 2" key="1">
    <citation type="submission" date="2015-09" db="EMBL/GenBank/DDBJ databases">
        <authorList>
            <consortium name="Pathogen Informatics"/>
        </authorList>
    </citation>
    <scope>NUCLEOTIDE SEQUENCE [LARGE SCALE GENOMIC DNA]</scope>
    <source>
        <strain evidence="1 2">2789STDY5608838</strain>
    </source>
</reference>
<organism evidence="1 2">
    <name type="scientific">Blautia obeum</name>
    <dbReference type="NCBI Taxonomy" id="40520"/>
    <lineage>
        <taxon>Bacteria</taxon>
        <taxon>Bacillati</taxon>
        <taxon>Bacillota</taxon>
        <taxon>Clostridia</taxon>
        <taxon>Lachnospirales</taxon>
        <taxon>Lachnospiraceae</taxon>
        <taxon>Blautia</taxon>
    </lineage>
</organism>
<dbReference type="InterPro" id="IPR000595">
    <property type="entry name" value="cNMP-bd_dom"/>
</dbReference>
<protein>
    <submittedName>
        <fullName evidence="1">Transcriptional regulator FixK</fullName>
    </submittedName>
</protein>
<accession>A0A173X2N5</accession>
<evidence type="ECO:0000313" key="2">
    <source>
        <dbReference type="Proteomes" id="UP000095447"/>
    </source>
</evidence>
<evidence type="ECO:0000313" key="1">
    <source>
        <dbReference type="EMBL" id="CUN45396.1"/>
    </source>
</evidence>
<dbReference type="InterPro" id="IPR036388">
    <property type="entry name" value="WH-like_DNA-bd_sf"/>
</dbReference>
<dbReference type="SUPFAM" id="SSF51206">
    <property type="entry name" value="cAMP-binding domain-like"/>
    <property type="match status" value="1"/>
</dbReference>
<dbReference type="InterPro" id="IPR018490">
    <property type="entry name" value="cNMP-bd_dom_sf"/>
</dbReference>
<dbReference type="Gene3D" id="1.10.10.10">
    <property type="entry name" value="Winged helix-like DNA-binding domain superfamily/Winged helix DNA-binding domain"/>
    <property type="match status" value="1"/>
</dbReference>
<dbReference type="CDD" id="cd00038">
    <property type="entry name" value="CAP_ED"/>
    <property type="match status" value="1"/>
</dbReference>
<proteinExistence type="predicted"/>
<dbReference type="InterPro" id="IPR014710">
    <property type="entry name" value="RmlC-like_jellyroll"/>
</dbReference>
<sequence>MSDERKRENEEEKLEDFFHNVIGIKSEAVLEVLAENSEICKLKARTLLMKENEKVDAIPFLYKKGGLVKSYYEKSDGKKQVHCFAHFPGEALVGIMNLDKQITSFLTVELITDCEIVRISADVLRKLAMENIEIALVCNRMQSVASMREYEYRKMILTCNPVQRYEYFLETYPGLEKKVNKKDIASYLNMTPECFSRMLKKYDGA</sequence>
<dbReference type="Gene3D" id="2.60.120.10">
    <property type="entry name" value="Jelly Rolls"/>
    <property type="match status" value="1"/>
</dbReference>
<dbReference type="Proteomes" id="UP000095447">
    <property type="component" value="Unassembled WGS sequence"/>
</dbReference>
<name>A0A173X2N5_9FIRM</name>
<dbReference type="EMBL" id="CYZA01000001">
    <property type="protein sequence ID" value="CUN45396.1"/>
    <property type="molecule type" value="Genomic_DNA"/>
</dbReference>
<gene>
    <name evidence="1" type="ORF">ERS852395_00401</name>
</gene>
<dbReference type="RefSeq" id="WP_055052558.1">
    <property type="nucleotide sequence ID" value="NZ_CYZA01000001.1"/>
</dbReference>
<dbReference type="AlphaFoldDB" id="A0A173X2N5"/>